<dbReference type="InParanoid" id="E4X0K9"/>
<sequence>MEKTESMKLRSNFFVASSANTIDSIYNTDHAWLEGDFLITFVEEIDSKWDLKENFDLVWADANVLRYFGRMEQKIIKFILQQRNLQEVIYNLPSRK</sequence>
<organism evidence="1">
    <name type="scientific">Oikopleura dioica</name>
    <name type="common">Tunicate</name>
    <dbReference type="NCBI Taxonomy" id="34765"/>
    <lineage>
        <taxon>Eukaryota</taxon>
        <taxon>Metazoa</taxon>
        <taxon>Chordata</taxon>
        <taxon>Tunicata</taxon>
        <taxon>Appendicularia</taxon>
        <taxon>Copelata</taxon>
        <taxon>Oikopleuridae</taxon>
        <taxon>Oikopleura</taxon>
    </lineage>
</organism>
<reference evidence="1" key="1">
    <citation type="journal article" date="2010" name="Science">
        <title>Plasticity of animal genome architecture unmasked by rapid evolution of a pelagic tunicate.</title>
        <authorList>
            <person name="Denoeud F."/>
            <person name="Henriet S."/>
            <person name="Mungpakdee S."/>
            <person name="Aury J.M."/>
            <person name="Da Silva C."/>
            <person name="Brinkmann H."/>
            <person name="Mikhaleva J."/>
            <person name="Olsen L.C."/>
            <person name="Jubin C."/>
            <person name="Canestro C."/>
            <person name="Bouquet J.M."/>
            <person name="Danks G."/>
            <person name="Poulain J."/>
            <person name="Campsteijn C."/>
            <person name="Adamski M."/>
            <person name="Cross I."/>
            <person name="Yadetie F."/>
            <person name="Muffato M."/>
            <person name="Louis A."/>
            <person name="Butcher S."/>
            <person name="Tsagkogeorga G."/>
            <person name="Konrad A."/>
            <person name="Singh S."/>
            <person name="Jensen M.F."/>
            <person name="Cong E.H."/>
            <person name="Eikeseth-Otteraa H."/>
            <person name="Noel B."/>
            <person name="Anthouard V."/>
            <person name="Porcel B.M."/>
            <person name="Kachouri-Lafond R."/>
            <person name="Nishino A."/>
            <person name="Ugolini M."/>
            <person name="Chourrout P."/>
            <person name="Nishida H."/>
            <person name="Aasland R."/>
            <person name="Huzurbazar S."/>
            <person name="Westhof E."/>
            <person name="Delsuc F."/>
            <person name="Lehrach H."/>
            <person name="Reinhardt R."/>
            <person name="Weissenbach J."/>
            <person name="Roy S.W."/>
            <person name="Artiguenave F."/>
            <person name="Postlethwait J.H."/>
            <person name="Manak J.R."/>
            <person name="Thompson E.M."/>
            <person name="Jaillon O."/>
            <person name="Du Pasquier L."/>
            <person name="Boudinot P."/>
            <person name="Liberles D.A."/>
            <person name="Volff J.N."/>
            <person name="Philippe H."/>
            <person name="Lenhard B."/>
            <person name="Roest Crollius H."/>
            <person name="Wincker P."/>
            <person name="Chourrout D."/>
        </authorList>
    </citation>
    <scope>NUCLEOTIDE SEQUENCE [LARGE SCALE GENOMIC DNA]</scope>
</reference>
<dbReference type="Proteomes" id="UP000001307">
    <property type="component" value="Unassembled WGS sequence"/>
</dbReference>
<proteinExistence type="predicted"/>
<protein>
    <submittedName>
        <fullName evidence="1">Uncharacterized protein</fullName>
    </submittedName>
</protein>
<accession>E4X0K9</accession>
<evidence type="ECO:0000313" key="2">
    <source>
        <dbReference type="Proteomes" id="UP000001307"/>
    </source>
</evidence>
<dbReference type="AlphaFoldDB" id="E4X0K9"/>
<name>E4X0K9_OIKDI</name>
<evidence type="ECO:0000313" key="1">
    <source>
        <dbReference type="EMBL" id="CBY23308.1"/>
    </source>
</evidence>
<dbReference type="EMBL" id="FN653020">
    <property type="protein sequence ID" value="CBY23308.1"/>
    <property type="molecule type" value="Genomic_DNA"/>
</dbReference>
<gene>
    <name evidence="1" type="ORF">GSOID_T00015246001</name>
</gene>
<keyword evidence="2" id="KW-1185">Reference proteome</keyword>